<dbReference type="Proteomes" id="UP000789570">
    <property type="component" value="Unassembled WGS sequence"/>
</dbReference>
<accession>A0A9N8VQI2</accession>
<dbReference type="AlphaFoldDB" id="A0A9N8VQI2"/>
<protein>
    <submittedName>
        <fullName evidence="1">7434_t:CDS:1</fullName>
    </submittedName>
</protein>
<evidence type="ECO:0000313" key="1">
    <source>
        <dbReference type="EMBL" id="CAG8462748.1"/>
    </source>
</evidence>
<keyword evidence="2" id="KW-1185">Reference proteome</keyword>
<organism evidence="1 2">
    <name type="scientific">Funneliformis caledonium</name>
    <dbReference type="NCBI Taxonomy" id="1117310"/>
    <lineage>
        <taxon>Eukaryota</taxon>
        <taxon>Fungi</taxon>
        <taxon>Fungi incertae sedis</taxon>
        <taxon>Mucoromycota</taxon>
        <taxon>Glomeromycotina</taxon>
        <taxon>Glomeromycetes</taxon>
        <taxon>Glomerales</taxon>
        <taxon>Glomeraceae</taxon>
        <taxon>Funneliformis</taxon>
    </lineage>
</organism>
<evidence type="ECO:0000313" key="2">
    <source>
        <dbReference type="Proteomes" id="UP000789570"/>
    </source>
</evidence>
<proteinExistence type="predicted"/>
<gene>
    <name evidence="1" type="ORF">FCALED_LOCUS1825</name>
</gene>
<comment type="caution">
    <text evidence="1">The sequence shown here is derived from an EMBL/GenBank/DDBJ whole genome shotgun (WGS) entry which is preliminary data.</text>
</comment>
<name>A0A9N8VQI2_9GLOM</name>
<dbReference type="EMBL" id="CAJVPQ010000251">
    <property type="protein sequence ID" value="CAG8462748.1"/>
    <property type="molecule type" value="Genomic_DNA"/>
</dbReference>
<sequence>MNRRTGSYQLFGISSDWLIGTSSRNLIQTDYLEPVQRTQFSSILLLEPEL</sequence>
<feature type="non-terminal residue" evidence="1">
    <location>
        <position position="1"/>
    </location>
</feature>
<reference evidence="1" key="1">
    <citation type="submission" date="2021-06" db="EMBL/GenBank/DDBJ databases">
        <authorList>
            <person name="Kallberg Y."/>
            <person name="Tangrot J."/>
            <person name="Rosling A."/>
        </authorList>
    </citation>
    <scope>NUCLEOTIDE SEQUENCE</scope>
    <source>
        <strain evidence="1">UK204</strain>
    </source>
</reference>